<dbReference type="EMBL" id="CP028108">
    <property type="protein sequence ID" value="AVQ24686.1"/>
    <property type="molecule type" value="Genomic_DNA"/>
</dbReference>
<protein>
    <submittedName>
        <fullName evidence="1">DUF4194 domain-containing protein</fullName>
    </submittedName>
</protein>
<name>A0AAD0HTD1_9FUSO</name>
<gene>
    <name evidence="1" type="ORF">C4N17_02630</name>
</gene>
<evidence type="ECO:0000313" key="2">
    <source>
        <dbReference type="Proteomes" id="UP000241472"/>
    </source>
</evidence>
<dbReference type="AlphaFoldDB" id="A0AAD0HTD1"/>
<reference evidence="1 2" key="1">
    <citation type="submission" date="2018-03" db="EMBL/GenBank/DDBJ databases">
        <title>Complete Fusobacterium genomes using hybrid Minion sequencing.</title>
        <authorList>
            <person name="Slade D.J."/>
            <person name="Lahmers K."/>
        </authorList>
    </citation>
    <scope>NUCLEOTIDE SEQUENCE [LARGE SCALE GENOMIC DNA]</scope>
    <source>
        <strain evidence="1 2">2_1_31</strain>
    </source>
</reference>
<evidence type="ECO:0000313" key="1">
    <source>
        <dbReference type="EMBL" id="AVQ24686.1"/>
    </source>
</evidence>
<dbReference type="Proteomes" id="UP000241472">
    <property type="component" value="Chromosome"/>
</dbReference>
<proteinExistence type="predicted"/>
<organism evidence="1 2">
    <name type="scientific">Fusobacterium periodonticum</name>
    <dbReference type="NCBI Taxonomy" id="860"/>
    <lineage>
        <taxon>Bacteria</taxon>
        <taxon>Fusobacteriati</taxon>
        <taxon>Fusobacteriota</taxon>
        <taxon>Fusobacteriia</taxon>
        <taxon>Fusobacteriales</taxon>
        <taxon>Fusobacteriaceae</taxon>
        <taxon>Fusobacterium</taxon>
    </lineage>
</organism>
<dbReference type="Pfam" id="PF13835">
    <property type="entry name" value="DUF4194"/>
    <property type="match status" value="1"/>
</dbReference>
<accession>A0AAD0HTD1</accession>
<sequence>MRMIEMDKINIDLSNAYISLLKGIVIKENKEKIWDTILNYRNQIEDYFRHLGLKLRIYEEEGYCYLQQDEDEELKDLFKLVPKVQLSLHLSLLLATLRKYMYESTANGDEKIVISKEEIFLRMKSYLKETSNEVKQEKEIESYLKKIEEMKFIRKLKHSDDKYEVLRLISSFVDAQWLDDLNKHLVEYKDFIKNGGTDGDSE</sequence>
<dbReference type="InterPro" id="IPR025449">
    <property type="entry name" value="JetB"/>
</dbReference>
<dbReference type="KEGG" id="fpei:C4N17_02630"/>